<evidence type="ECO:0000313" key="1">
    <source>
        <dbReference type="EMBL" id="KPX26192.1"/>
    </source>
</evidence>
<name>A0A0P9RCH0_PSEA0</name>
<protein>
    <submittedName>
        <fullName evidence="1">Uncharacterized protein</fullName>
    </submittedName>
</protein>
<proteinExistence type="predicted"/>
<dbReference type="EMBL" id="LJQI01000277">
    <property type="protein sequence ID" value="KPX26192.1"/>
    <property type="molecule type" value="Genomic_DNA"/>
</dbReference>
<dbReference type="RefSeq" id="WP_057421607.1">
    <property type="nucleotide sequence ID" value="NZ_LIID01000019.1"/>
</dbReference>
<gene>
    <name evidence="1" type="ORF">ALO70_02960</name>
</gene>
<sequence length="188" mass="21565">MYDNNFESFMVDLVKKNCDEHRIDNDLDIAQCDYRSFFETNEVLLKKENSQILLDKFGRVDFVAGENITEALDSETLKTLIESHPESSRINALIENGKLSSYITDEYISLKYTDKKEVEHLAFELYINGDVKNEIISWEINKNQDGGGFHLNDTDGVKALTEMINNIDSFEGNVNVSTKKPVIKKQKI</sequence>
<dbReference type="PATRIC" id="fig|129137.4.peg.4353"/>
<organism evidence="1 2">
    <name type="scientific">Pseudomonas amygdali pv. eriobotryae</name>
    <dbReference type="NCBI Taxonomy" id="129137"/>
    <lineage>
        <taxon>Bacteria</taxon>
        <taxon>Pseudomonadati</taxon>
        <taxon>Pseudomonadota</taxon>
        <taxon>Gammaproteobacteria</taxon>
        <taxon>Pseudomonadales</taxon>
        <taxon>Pseudomonadaceae</taxon>
        <taxon>Pseudomonas</taxon>
        <taxon>Pseudomonas amygdali</taxon>
    </lineage>
</organism>
<reference evidence="1 2" key="1">
    <citation type="submission" date="2015-09" db="EMBL/GenBank/DDBJ databases">
        <title>Genome announcement of multiple Pseudomonas syringae strains.</title>
        <authorList>
            <person name="Thakur S."/>
            <person name="Wang P.W."/>
            <person name="Gong Y."/>
            <person name="Weir B.S."/>
            <person name="Guttman D.S."/>
        </authorList>
    </citation>
    <scope>NUCLEOTIDE SEQUENCE [LARGE SCALE GENOMIC DNA]</scope>
    <source>
        <strain evidence="1 2">ICMP4455</strain>
    </source>
</reference>
<dbReference type="Proteomes" id="UP000050490">
    <property type="component" value="Unassembled WGS sequence"/>
</dbReference>
<evidence type="ECO:0000313" key="2">
    <source>
        <dbReference type="Proteomes" id="UP000050490"/>
    </source>
</evidence>
<comment type="caution">
    <text evidence="1">The sequence shown here is derived from an EMBL/GenBank/DDBJ whole genome shotgun (WGS) entry which is preliminary data.</text>
</comment>
<dbReference type="AlphaFoldDB" id="A0A0P9RCH0"/>
<accession>A0A0P9RCH0</accession>